<sequence>MSLAARTALYFQYTIQARFRFLPAPSSAKEVSFLLRIFQSIAPVDYFRWQQTKFSLHNPFTQTVVVVLNASEQASQLDPFLGTEQQLDATPAQLEQRQGEIMAYLRRICGIPRYSYIENDDTYLEGKSMVPFRHKLLPQGSHLMGGYEISPLTIDSPFFLVQDGKLALEVTPFVRQNFQRLHKIDLVLLEAGLGKSGSGEEKRVYMNMNEVIDTAALMDLDETMPMTYEEDERYMGLKRPKGLNEI</sequence>
<keyword evidence="2" id="KW-1185">Reference proteome</keyword>
<evidence type="ECO:0000313" key="1">
    <source>
        <dbReference type="EMBL" id="QBM89751.1"/>
    </source>
</evidence>
<accession>A0A4P6XUL0</accession>
<organism evidence="1 2">
    <name type="scientific">Metschnikowia aff. pulcherrima</name>
    <dbReference type="NCBI Taxonomy" id="2163413"/>
    <lineage>
        <taxon>Eukaryota</taxon>
        <taxon>Fungi</taxon>
        <taxon>Dikarya</taxon>
        <taxon>Ascomycota</taxon>
        <taxon>Saccharomycotina</taxon>
        <taxon>Pichiomycetes</taxon>
        <taxon>Metschnikowiaceae</taxon>
        <taxon>Metschnikowia</taxon>
    </lineage>
</organism>
<dbReference type="Proteomes" id="UP000292447">
    <property type="component" value="Chromosome IV"/>
</dbReference>
<gene>
    <name evidence="1" type="ORF">METSCH_D08330</name>
</gene>
<protein>
    <submittedName>
        <fullName evidence="1">Uncharacterized protein</fullName>
    </submittedName>
</protein>
<dbReference type="EMBL" id="CP034459">
    <property type="protein sequence ID" value="QBM89751.1"/>
    <property type="molecule type" value="Genomic_DNA"/>
</dbReference>
<name>A0A4P6XUL0_9ASCO</name>
<reference evidence="2" key="1">
    <citation type="submission" date="2019-03" db="EMBL/GenBank/DDBJ databases">
        <title>Snf2 controls pulcherriminic acid biosynthesis and connects pigmentation and antifungal activity of the yeast Metschnikowia pulcherrima.</title>
        <authorList>
            <person name="Gore-Lloyd D."/>
            <person name="Sumann I."/>
            <person name="Brachmann A.O."/>
            <person name="Schneeberger K."/>
            <person name="Ortiz-Merino R.A."/>
            <person name="Moreno-Beltran M."/>
            <person name="Schlaefli M."/>
            <person name="Kirner P."/>
            <person name="Santos Kron A."/>
            <person name="Wolfe K.H."/>
            <person name="Piel J."/>
            <person name="Ahrens C.H."/>
            <person name="Henk D."/>
            <person name="Freimoser F.M."/>
        </authorList>
    </citation>
    <scope>NUCLEOTIDE SEQUENCE [LARGE SCALE GENOMIC DNA]</scope>
    <source>
        <strain evidence="2">APC 1.2</strain>
    </source>
</reference>
<dbReference type="AlphaFoldDB" id="A0A4P6XUL0"/>
<proteinExistence type="predicted"/>
<evidence type="ECO:0000313" key="2">
    <source>
        <dbReference type="Proteomes" id="UP000292447"/>
    </source>
</evidence>